<feature type="transmembrane region" description="Helical" evidence="7">
    <location>
        <begin position="247"/>
        <end position="272"/>
    </location>
</feature>
<dbReference type="GO" id="GO:0016020">
    <property type="term" value="C:membrane"/>
    <property type="evidence" value="ECO:0007669"/>
    <property type="project" value="UniProtKB-SubCell"/>
</dbReference>
<feature type="transmembrane region" description="Helical" evidence="7">
    <location>
        <begin position="54"/>
        <end position="76"/>
    </location>
</feature>
<evidence type="ECO:0000256" key="2">
    <source>
        <dbReference type="ARBA" id="ARBA00022692"/>
    </source>
</evidence>
<feature type="region of interest" description="Disordered" evidence="6">
    <location>
        <begin position="379"/>
        <end position="398"/>
    </location>
</feature>
<keyword evidence="3 7" id="KW-1133">Transmembrane helix</keyword>
<feature type="transmembrane region" description="Helical" evidence="7">
    <location>
        <begin position="176"/>
        <end position="203"/>
    </location>
</feature>
<dbReference type="OrthoDB" id="3529975at2759"/>
<dbReference type="InterPro" id="IPR052337">
    <property type="entry name" value="SAT4-like"/>
</dbReference>
<evidence type="ECO:0000313" key="9">
    <source>
        <dbReference type="EMBL" id="RAL05081.1"/>
    </source>
</evidence>
<feature type="transmembrane region" description="Helical" evidence="7">
    <location>
        <begin position="134"/>
        <end position="156"/>
    </location>
</feature>
<protein>
    <recommendedName>
        <fullName evidence="8">Rhodopsin domain-containing protein</fullName>
    </recommendedName>
</protein>
<dbReference type="PANTHER" id="PTHR33048">
    <property type="entry name" value="PTH11-LIKE INTEGRAL MEMBRANE PROTEIN (AFU_ORTHOLOGUE AFUA_5G11245)"/>
    <property type="match status" value="1"/>
</dbReference>
<evidence type="ECO:0000259" key="8">
    <source>
        <dbReference type="Pfam" id="PF20684"/>
    </source>
</evidence>
<evidence type="ECO:0000256" key="7">
    <source>
        <dbReference type="SAM" id="Phobius"/>
    </source>
</evidence>
<feature type="domain" description="Rhodopsin" evidence="8">
    <location>
        <begin position="39"/>
        <end position="274"/>
    </location>
</feature>
<feature type="transmembrane region" description="Helical" evidence="7">
    <location>
        <begin position="22"/>
        <end position="42"/>
    </location>
</feature>
<dbReference type="InterPro" id="IPR049326">
    <property type="entry name" value="Rhodopsin_dom_fungi"/>
</dbReference>
<feature type="region of interest" description="Disordered" evidence="6">
    <location>
        <begin position="290"/>
        <end position="312"/>
    </location>
</feature>
<organism evidence="9 10">
    <name type="scientific">Aspergillus ibericus CBS 121593</name>
    <dbReference type="NCBI Taxonomy" id="1448316"/>
    <lineage>
        <taxon>Eukaryota</taxon>
        <taxon>Fungi</taxon>
        <taxon>Dikarya</taxon>
        <taxon>Ascomycota</taxon>
        <taxon>Pezizomycotina</taxon>
        <taxon>Eurotiomycetes</taxon>
        <taxon>Eurotiomycetidae</taxon>
        <taxon>Eurotiales</taxon>
        <taxon>Aspergillaceae</taxon>
        <taxon>Aspergillus</taxon>
        <taxon>Aspergillus subgen. Circumdati</taxon>
    </lineage>
</organism>
<comment type="similarity">
    <text evidence="5">Belongs to the SAT4 family.</text>
</comment>
<comment type="subcellular location">
    <subcellularLocation>
        <location evidence="1">Membrane</location>
        <topology evidence="1">Multi-pass membrane protein</topology>
    </subcellularLocation>
</comment>
<evidence type="ECO:0000256" key="6">
    <source>
        <dbReference type="SAM" id="MobiDB-lite"/>
    </source>
</evidence>
<dbReference type="AlphaFoldDB" id="A0A395HAV2"/>
<keyword evidence="2 7" id="KW-0812">Transmembrane</keyword>
<feature type="compositionally biased region" description="Basic residues" evidence="6">
    <location>
        <begin position="297"/>
        <end position="312"/>
    </location>
</feature>
<keyword evidence="10" id="KW-1185">Reference proteome</keyword>
<name>A0A395HAV2_9EURO</name>
<proteinExistence type="inferred from homology"/>
<sequence length="398" mass="43829">MSSSGTQYSAAYLAQSRVTEVVVGYSVPIPIEILTTLWRLWIKLRPSSKNGLAFDDYLMLWATIIGVGVCVSGLVYGPPYGFGRHVAALPDEEVETFMMGDYIFSHFYDVAIASTKLSVLALYYRIFITPKFRLVVICTVVWVILWLMTMEIVLGLECRPIQKFWNSSVEGKCFNLVAFSYFTNIANLVTDIWIFLLPLPVILRLQITKNKKIGLSLLFSVGLATCAISAARLTVVVTQGSSDYTWAGVPLGILSAWEPLGGILCANLPVIYKSLASIFRNLKSTLLTRSANPSSSSHHHHQRQSKSKSTTHNHHNTWLELHNGSAGGKSSYRSEISALKSLDDETDGDATEMQAVVRGLNTILVERQFEQEVDLEGAGDDEVPLRGKDVGMGLGKGG</sequence>
<keyword evidence="4 7" id="KW-0472">Membrane</keyword>
<reference evidence="9 10" key="1">
    <citation type="submission" date="2018-02" db="EMBL/GenBank/DDBJ databases">
        <title>The genomes of Aspergillus section Nigri reveals drivers in fungal speciation.</title>
        <authorList>
            <consortium name="DOE Joint Genome Institute"/>
            <person name="Vesth T.C."/>
            <person name="Nybo J."/>
            <person name="Theobald S."/>
            <person name="Brandl J."/>
            <person name="Frisvad J.C."/>
            <person name="Nielsen K.F."/>
            <person name="Lyhne E.K."/>
            <person name="Kogle M.E."/>
            <person name="Kuo A."/>
            <person name="Riley R."/>
            <person name="Clum A."/>
            <person name="Nolan M."/>
            <person name="Lipzen A."/>
            <person name="Salamov A."/>
            <person name="Henrissat B."/>
            <person name="Wiebenga A."/>
            <person name="De vries R.P."/>
            <person name="Grigoriev I.V."/>
            <person name="Mortensen U.H."/>
            <person name="Andersen M.R."/>
            <person name="Baker S.E."/>
        </authorList>
    </citation>
    <scope>NUCLEOTIDE SEQUENCE [LARGE SCALE GENOMIC DNA]</scope>
    <source>
        <strain evidence="9 10">CBS 121593</strain>
    </source>
</reference>
<evidence type="ECO:0000256" key="4">
    <source>
        <dbReference type="ARBA" id="ARBA00023136"/>
    </source>
</evidence>
<dbReference type="GeneID" id="37222299"/>
<evidence type="ECO:0000313" key="10">
    <source>
        <dbReference type="Proteomes" id="UP000249402"/>
    </source>
</evidence>
<gene>
    <name evidence="9" type="ORF">BO80DRAFT_398588</name>
</gene>
<dbReference type="PANTHER" id="PTHR33048:SF8">
    <property type="entry name" value="INTEGRAL MEMBRANE PROTEIN-RELATED"/>
    <property type="match status" value="1"/>
</dbReference>
<dbReference type="RefSeq" id="XP_025579408.1">
    <property type="nucleotide sequence ID" value="XM_025717434.1"/>
</dbReference>
<evidence type="ECO:0000256" key="3">
    <source>
        <dbReference type="ARBA" id="ARBA00022989"/>
    </source>
</evidence>
<dbReference type="Pfam" id="PF20684">
    <property type="entry name" value="Fung_rhodopsin"/>
    <property type="match status" value="1"/>
</dbReference>
<accession>A0A395HAV2</accession>
<evidence type="ECO:0000256" key="5">
    <source>
        <dbReference type="ARBA" id="ARBA00038359"/>
    </source>
</evidence>
<evidence type="ECO:0000256" key="1">
    <source>
        <dbReference type="ARBA" id="ARBA00004141"/>
    </source>
</evidence>
<dbReference type="EMBL" id="KZ824422">
    <property type="protein sequence ID" value="RAL05081.1"/>
    <property type="molecule type" value="Genomic_DNA"/>
</dbReference>
<dbReference type="Proteomes" id="UP000249402">
    <property type="component" value="Unassembled WGS sequence"/>
</dbReference>
<feature type="transmembrane region" description="Helical" evidence="7">
    <location>
        <begin position="215"/>
        <end position="235"/>
    </location>
</feature>
<dbReference type="VEuPathDB" id="FungiDB:BO80DRAFT_398588"/>